<dbReference type="EMBL" id="JACGZW010000002">
    <property type="protein sequence ID" value="MBB1153065.1"/>
    <property type="molecule type" value="Genomic_DNA"/>
</dbReference>
<protein>
    <recommendedName>
        <fullName evidence="4">Papain-like cysteine protease AvrRpt2</fullName>
    </recommendedName>
</protein>
<sequence length="227" mass="24417">MDYRPTRRTVRITVATGAAALAVALLPGTALAQSANDAHQPNGLIKTATHTQVREIQPVGGSMRAAALPASKQLEYNQQVQENDQWCWAADGSSIEQSQGGTASQADFCAAGKGTQSGYCPNEGGQIYEIVQGFQGTGFSAQDANGPISYSSIQNQVNSGILNLTGIYWTSGGGHAEVIYGYDSSNQSLMVGDPWPSYERYQTWDYNSYRSNAQFTWNDTIVNIKKG</sequence>
<evidence type="ECO:0000313" key="2">
    <source>
        <dbReference type="EMBL" id="MBB1153065.1"/>
    </source>
</evidence>
<dbReference type="Gene3D" id="3.90.70.10">
    <property type="entry name" value="Cysteine proteinases"/>
    <property type="match status" value="1"/>
</dbReference>
<dbReference type="Pfam" id="PF12385">
    <property type="entry name" value="Peptidase_C70"/>
    <property type="match status" value="1"/>
</dbReference>
<accession>A0A7W3VTY0</accession>
<feature type="signal peptide" evidence="1">
    <location>
        <begin position="1"/>
        <end position="32"/>
    </location>
</feature>
<dbReference type="InterPro" id="IPR006311">
    <property type="entry name" value="TAT_signal"/>
</dbReference>
<evidence type="ECO:0008006" key="4">
    <source>
        <dbReference type="Google" id="ProtNLM"/>
    </source>
</evidence>
<keyword evidence="1" id="KW-0732">Signal</keyword>
<dbReference type="RefSeq" id="WP_182890176.1">
    <property type="nucleotide sequence ID" value="NZ_JACGZW010000002.1"/>
</dbReference>
<proteinExistence type="predicted"/>
<evidence type="ECO:0000313" key="3">
    <source>
        <dbReference type="Proteomes" id="UP000526734"/>
    </source>
</evidence>
<keyword evidence="3" id="KW-1185">Reference proteome</keyword>
<comment type="caution">
    <text evidence="2">The sequence shown here is derived from an EMBL/GenBank/DDBJ whole genome shotgun (WGS) entry which is preliminary data.</text>
</comment>
<evidence type="ECO:0000256" key="1">
    <source>
        <dbReference type="SAM" id="SignalP"/>
    </source>
</evidence>
<dbReference type="AlphaFoldDB" id="A0A7W3VTY0"/>
<dbReference type="InterPro" id="IPR022118">
    <property type="entry name" value="Peptidase_C70_AvrRpt2"/>
</dbReference>
<gene>
    <name evidence="2" type="ORF">H4281_07980</name>
</gene>
<organism evidence="2 3">
    <name type="scientific">Amycolatopsis dendrobii</name>
    <dbReference type="NCBI Taxonomy" id="2760662"/>
    <lineage>
        <taxon>Bacteria</taxon>
        <taxon>Bacillati</taxon>
        <taxon>Actinomycetota</taxon>
        <taxon>Actinomycetes</taxon>
        <taxon>Pseudonocardiales</taxon>
        <taxon>Pseudonocardiaceae</taxon>
        <taxon>Amycolatopsis</taxon>
    </lineage>
</organism>
<dbReference type="Proteomes" id="UP000526734">
    <property type="component" value="Unassembled WGS sequence"/>
</dbReference>
<name>A0A7W3VTY0_9PSEU</name>
<feature type="chain" id="PRO_5030585354" description="Papain-like cysteine protease AvrRpt2" evidence="1">
    <location>
        <begin position="33"/>
        <end position="227"/>
    </location>
</feature>
<reference evidence="2 3" key="1">
    <citation type="submission" date="2020-08" db="EMBL/GenBank/DDBJ databases">
        <title>Amycolatopsis sp. nov. DR6-1 isolated from Dendrobium heterocarpum.</title>
        <authorList>
            <person name="Tedsree N."/>
            <person name="Kuncharoen N."/>
            <person name="Likhitwitayawuid K."/>
            <person name="Tanasupawat S."/>
        </authorList>
    </citation>
    <scope>NUCLEOTIDE SEQUENCE [LARGE SCALE GENOMIC DNA]</scope>
    <source>
        <strain evidence="2 3">DR6-1</strain>
    </source>
</reference>
<dbReference type="PROSITE" id="PS51318">
    <property type="entry name" value="TAT"/>
    <property type="match status" value="1"/>
</dbReference>